<reference evidence="3" key="1">
    <citation type="submission" date="2018-06" db="EMBL/GenBank/DDBJ databases">
        <authorList>
            <person name="Zhirakovskaya E."/>
        </authorList>
    </citation>
    <scope>NUCLEOTIDE SEQUENCE</scope>
</reference>
<dbReference type="Pfam" id="PF12158">
    <property type="entry name" value="DUF3592"/>
    <property type="match status" value="1"/>
</dbReference>
<keyword evidence="1" id="KW-0472">Membrane</keyword>
<proteinExistence type="predicted"/>
<evidence type="ECO:0000259" key="2">
    <source>
        <dbReference type="Pfam" id="PF12158"/>
    </source>
</evidence>
<keyword evidence="1" id="KW-0812">Transmembrane</keyword>
<gene>
    <name evidence="3" type="ORF">MNBD_GAMMA08-1271</name>
</gene>
<accession>A0A3B0XIE7</accession>
<evidence type="ECO:0000256" key="1">
    <source>
        <dbReference type="SAM" id="Phobius"/>
    </source>
</evidence>
<evidence type="ECO:0000313" key="3">
    <source>
        <dbReference type="EMBL" id="VAW63172.1"/>
    </source>
</evidence>
<dbReference type="InterPro" id="IPR021994">
    <property type="entry name" value="DUF3592"/>
</dbReference>
<sequence>MEYTLIIFGLFILCWTYFKTIPYRNSKSWKETEGTILISEEKTFQRPEIYVSIEYIYPKISYQYTAGNKVYKSNKVTFEKENIMENTNTNNKLWLSCSVNQKVPIYFNPEKNSESVIIRNLLPKRKSHYHSLFISGLLCIIVGATLLGLKA</sequence>
<organism evidence="3">
    <name type="scientific">hydrothermal vent metagenome</name>
    <dbReference type="NCBI Taxonomy" id="652676"/>
    <lineage>
        <taxon>unclassified sequences</taxon>
        <taxon>metagenomes</taxon>
        <taxon>ecological metagenomes</taxon>
    </lineage>
</organism>
<feature type="transmembrane region" description="Helical" evidence="1">
    <location>
        <begin position="129"/>
        <end position="149"/>
    </location>
</feature>
<feature type="transmembrane region" description="Helical" evidence="1">
    <location>
        <begin position="6"/>
        <end position="23"/>
    </location>
</feature>
<protein>
    <recommendedName>
        <fullName evidence="2">DUF3592 domain-containing protein</fullName>
    </recommendedName>
</protein>
<dbReference type="EMBL" id="UOFH01000239">
    <property type="protein sequence ID" value="VAW63172.1"/>
    <property type="molecule type" value="Genomic_DNA"/>
</dbReference>
<dbReference type="AlphaFoldDB" id="A0A3B0XIE7"/>
<feature type="domain" description="DUF3592" evidence="2">
    <location>
        <begin position="32"/>
        <end position="120"/>
    </location>
</feature>
<keyword evidence="1" id="KW-1133">Transmembrane helix</keyword>
<name>A0A3B0XIE7_9ZZZZ</name>